<proteinExistence type="predicted"/>
<evidence type="ECO:0000313" key="1">
    <source>
        <dbReference type="EMBL" id="MEJ8822220.1"/>
    </source>
</evidence>
<dbReference type="RefSeq" id="WP_340363270.1">
    <property type="nucleotide sequence ID" value="NZ_JBBKZV010000004.1"/>
</dbReference>
<sequence>MDMSLVQAGIASVKALQDIVKLGIDAKVDAKSSERVVEALGKLGEVADALYVMRDELFRLQTENDKLKREADRRLAFETRKAAYELTKTAGGAFVWGFKGEPAHYACPNCMNDDRIEILQDNRVYAGTYRCTVKKCEATFPVDPEPERSPRARRSFGFP</sequence>
<protein>
    <submittedName>
        <fullName evidence="1">Uncharacterized protein</fullName>
    </submittedName>
</protein>
<evidence type="ECO:0000313" key="2">
    <source>
        <dbReference type="Proteomes" id="UP001363010"/>
    </source>
</evidence>
<comment type="caution">
    <text evidence="1">The sequence shown here is derived from an EMBL/GenBank/DDBJ whole genome shotgun (WGS) entry which is preliminary data.</text>
</comment>
<gene>
    <name evidence="1" type="ORF">WKW80_09230</name>
</gene>
<accession>A0ABU8VWN1</accession>
<dbReference type="EMBL" id="JBBKZV010000004">
    <property type="protein sequence ID" value="MEJ8822220.1"/>
    <property type="molecule type" value="Genomic_DNA"/>
</dbReference>
<reference evidence="1 2" key="1">
    <citation type="submission" date="2024-03" db="EMBL/GenBank/DDBJ databases">
        <title>Novel species of the genus Variovorax.</title>
        <authorList>
            <person name="Liu Q."/>
            <person name="Xin Y.-H."/>
        </authorList>
    </citation>
    <scope>NUCLEOTIDE SEQUENCE [LARGE SCALE GENOMIC DNA]</scope>
    <source>
        <strain evidence="1 2">KACC 18501</strain>
    </source>
</reference>
<dbReference type="Proteomes" id="UP001363010">
    <property type="component" value="Unassembled WGS sequence"/>
</dbReference>
<keyword evidence="2" id="KW-1185">Reference proteome</keyword>
<organism evidence="1 2">
    <name type="scientific">Variovorax humicola</name>
    <dbReference type="NCBI Taxonomy" id="1769758"/>
    <lineage>
        <taxon>Bacteria</taxon>
        <taxon>Pseudomonadati</taxon>
        <taxon>Pseudomonadota</taxon>
        <taxon>Betaproteobacteria</taxon>
        <taxon>Burkholderiales</taxon>
        <taxon>Comamonadaceae</taxon>
        <taxon>Variovorax</taxon>
    </lineage>
</organism>
<name>A0ABU8VWN1_9BURK</name>